<organism evidence="1 2">
    <name type="scientific">Endobacterium cereale</name>
    <dbReference type="NCBI Taxonomy" id="2663029"/>
    <lineage>
        <taxon>Bacteria</taxon>
        <taxon>Pseudomonadati</taxon>
        <taxon>Pseudomonadota</taxon>
        <taxon>Alphaproteobacteria</taxon>
        <taxon>Hyphomicrobiales</taxon>
        <taxon>Rhizobiaceae</taxon>
        <taxon>Endobacterium</taxon>
    </lineage>
</organism>
<evidence type="ECO:0000313" key="2">
    <source>
        <dbReference type="Proteomes" id="UP000435138"/>
    </source>
</evidence>
<sequence length="69" mass="7653">MLVLRRVLDQFCEQNQVSLDDPLAIVAAQELLRMWQAGDPSEAELASDLAHLVAARHAGSMRTSAEMQF</sequence>
<keyword evidence="2" id="KW-1185">Reference proteome</keyword>
<dbReference type="AlphaFoldDB" id="A0A6A8AFZ4"/>
<dbReference type="EMBL" id="WIXI01000048">
    <property type="protein sequence ID" value="MQY48690.1"/>
    <property type="molecule type" value="Genomic_DNA"/>
</dbReference>
<dbReference type="Proteomes" id="UP000435138">
    <property type="component" value="Unassembled WGS sequence"/>
</dbReference>
<name>A0A6A8AFZ4_9HYPH</name>
<proteinExistence type="predicted"/>
<protein>
    <submittedName>
        <fullName evidence="1">Uncharacterized protein</fullName>
    </submittedName>
</protein>
<reference evidence="1 2" key="1">
    <citation type="submission" date="2019-11" db="EMBL/GenBank/DDBJ databases">
        <title>Genome analysis of Rhizobacterium cereale a novel genus and species isolated from maize roots in North Spain.</title>
        <authorList>
            <person name="Menendez E."/>
            <person name="Flores-Felix J.D."/>
            <person name="Ramirez-Bahena M.-H."/>
            <person name="Igual J.M."/>
            <person name="Garcia-Fraile P."/>
            <person name="Peix A."/>
            <person name="Velazquez E."/>
        </authorList>
    </citation>
    <scope>NUCLEOTIDE SEQUENCE [LARGE SCALE GENOMIC DNA]</scope>
    <source>
        <strain evidence="1 2">RZME27</strain>
    </source>
</reference>
<gene>
    <name evidence="1" type="ORF">GAO09_21880</name>
</gene>
<dbReference type="RefSeq" id="WP_153357509.1">
    <property type="nucleotide sequence ID" value="NZ_JAYKOO010000002.1"/>
</dbReference>
<accession>A0A6A8AFZ4</accession>
<comment type="caution">
    <text evidence="1">The sequence shown here is derived from an EMBL/GenBank/DDBJ whole genome shotgun (WGS) entry which is preliminary data.</text>
</comment>
<evidence type="ECO:0000313" key="1">
    <source>
        <dbReference type="EMBL" id="MQY48690.1"/>
    </source>
</evidence>